<name>A0A0H5QF01_9EUKA</name>
<feature type="compositionally biased region" description="Acidic residues" evidence="1">
    <location>
        <begin position="1"/>
        <end position="15"/>
    </location>
</feature>
<dbReference type="AlphaFoldDB" id="A0A0H5QF01"/>
<protein>
    <submittedName>
        <fullName evidence="2">Uncharacterized protein</fullName>
    </submittedName>
</protein>
<evidence type="ECO:0000313" key="2">
    <source>
        <dbReference type="EMBL" id="CRZ00525.1"/>
    </source>
</evidence>
<proteinExistence type="predicted"/>
<reference evidence="2" key="1">
    <citation type="submission" date="2015-04" db="EMBL/GenBank/DDBJ databases">
        <title>The genome sequence of the plant pathogenic Rhizarian Plasmodiophora brassicae reveals insights in its biotrophic life cycle and the origin of chitin synthesis.</title>
        <authorList>
            <person name="Schwelm A."/>
            <person name="Fogelqvist J."/>
            <person name="Knaust A."/>
            <person name="Julke S."/>
            <person name="Lilja T."/>
            <person name="Dhandapani V."/>
            <person name="Bonilla-Rosso G."/>
            <person name="Karlsson M."/>
            <person name="Shevchenko A."/>
            <person name="Choi S.R."/>
            <person name="Kim H.G."/>
            <person name="Park J.Y."/>
            <person name="Lim Y.P."/>
            <person name="Ludwig-Muller J."/>
            <person name="Dixelius C."/>
        </authorList>
    </citation>
    <scope>NUCLEOTIDE SEQUENCE</scope>
    <source>
        <tissue evidence="2">Potato root galls</tissue>
    </source>
</reference>
<organism evidence="2">
    <name type="scientific">Spongospora subterranea</name>
    <dbReference type="NCBI Taxonomy" id="70186"/>
    <lineage>
        <taxon>Eukaryota</taxon>
        <taxon>Sar</taxon>
        <taxon>Rhizaria</taxon>
        <taxon>Endomyxa</taxon>
        <taxon>Phytomyxea</taxon>
        <taxon>Plasmodiophorida</taxon>
        <taxon>Plasmodiophoridae</taxon>
        <taxon>Spongospora</taxon>
    </lineage>
</organism>
<feature type="non-terminal residue" evidence="2">
    <location>
        <position position="1"/>
    </location>
</feature>
<accession>A0A0H5QF01</accession>
<dbReference type="EMBL" id="HACM01000083">
    <property type="protein sequence ID" value="CRZ00525.1"/>
    <property type="molecule type" value="Transcribed_RNA"/>
</dbReference>
<feature type="region of interest" description="Disordered" evidence="1">
    <location>
        <begin position="1"/>
        <end position="51"/>
    </location>
</feature>
<sequence length="158" mass="15959">GPPEVDDAGPANDDDAGPREVDDAGPLEVDDAGPAKDDDVGPGEDDNAGLALCDDARLPDDAGLALVDGACLTLDDDARLAMDLAEENIAKLLSNISPAVSSSGRSGAIKRDMIISGDTPRCRSSTAVMAVSAICAPINPPAKPPASTAELRVTSLII</sequence>
<evidence type="ECO:0000256" key="1">
    <source>
        <dbReference type="SAM" id="MobiDB-lite"/>
    </source>
</evidence>